<keyword evidence="2" id="KW-0808">Transferase</keyword>
<dbReference type="EMBL" id="CP042905">
    <property type="protein sequence ID" value="QEE16770.1"/>
    <property type="molecule type" value="Genomic_DNA"/>
</dbReference>
<gene>
    <name evidence="2" type="ORF">DSAG12_02600</name>
</gene>
<dbReference type="Proteomes" id="UP000321408">
    <property type="component" value="Chromosome"/>
</dbReference>
<protein>
    <submittedName>
        <fullName evidence="2">Class I SAM-dependent methyltransferase</fullName>
        <ecNumber evidence="2">2.1.-.-</ecNumber>
    </submittedName>
</protein>
<dbReference type="Gene3D" id="3.40.50.150">
    <property type="entry name" value="Vaccinia Virus protein VP39"/>
    <property type="match status" value="1"/>
</dbReference>
<dbReference type="Pfam" id="PF08241">
    <property type="entry name" value="Methyltransf_11"/>
    <property type="match status" value="1"/>
</dbReference>
<sequence>MTDEEDIYFLEDQTITLDDFPCDKGWILDFGGGGEGVIGQIKESQVIAIDRRESELLEAIENGSKALPIIMDGKELKFLDNTFHTATSFYTLMYVPEENLLSILKEFYRVLTLKGKFIIWGVNFTHPTEFDKNLIAFRLKIKLPSGKLIETGYGTRKKSQSMKQIINFAKEAGFTIITSKEEGILFQITLQK</sequence>
<evidence type="ECO:0000313" key="2">
    <source>
        <dbReference type="EMBL" id="QEE16770.1"/>
    </source>
</evidence>
<dbReference type="EC" id="2.1.-.-" evidence="2"/>
<organism evidence="2 3">
    <name type="scientific">Promethearchaeum syntrophicum</name>
    <dbReference type="NCBI Taxonomy" id="2594042"/>
    <lineage>
        <taxon>Archaea</taxon>
        <taxon>Promethearchaeati</taxon>
        <taxon>Promethearchaeota</taxon>
        <taxon>Promethearchaeia</taxon>
        <taxon>Promethearchaeales</taxon>
        <taxon>Promethearchaeaceae</taxon>
        <taxon>Promethearchaeum</taxon>
    </lineage>
</organism>
<dbReference type="AlphaFoldDB" id="A0A5B9DDB9"/>
<keyword evidence="3" id="KW-1185">Reference proteome</keyword>
<evidence type="ECO:0000259" key="1">
    <source>
        <dbReference type="Pfam" id="PF08241"/>
    </source>
</evidence>
<dbReference type="GeneID" id="41330584"/>
<proteinExistence type="predicted"/>
<dbReference type="SUPFAM" id="SSF53335">
    <property type="entry name" value="S-adenosyl-L-methionine-dependent methyltransferases"/>
    <property type="match status" value="1"/>
</dbReference>
<evidence type="ECO:0000313" key="3">
    <source>
        <dbReference type="Proteomes" id="UP000321408"/>
    </source>
</evidence>
<dbReference type="InterPro" id="IPR013216">
    <property type="entry name" value="Methyltransf_11"/>
</dbReference>
<feature type="domain" description="Methyltransferase type 11" evidence="1">
    <location>
        <begin position="28"/>
        <end position="119"/>
    </location>
</feature>
<dbReference type="InterPro" id="IPR029063">
    <property type="entry name" value="SAM-dependent_MTases_sf"/>
</dbReference>
<keyword evidence="2" id="KW-0489">Methyltransferase</keyword>
<dbReference type="GO" id="GO:0008757">
    <property type="term" value="F:S-adenosylmethionine-dependent methyltransferase activity"/>
    <property type="evidence" value="ECO:0007669"/>
    <property type="project" value="InterPro"/>
</dbReference>
<reference evidence="2 3" key="2">
    <citation type="journal article" date="2024" name="Int. J. Syst. Evol. Microbiol.">
        <title>Promethearchaeum syntrophicum gen. nov., sp. nov., an anaerobic, obligately syntrophic archaeon, the first isolate of the lineage 'Asgard' archaea, and proposal of the new archaeal phylum Promethearchaeota phyl. nov. and kingdom Promethearchaeati regn. nov.</title>
        <authorList>
            <person name="Imachi H."/>
            <person name="Nobu M.K."/>
            <person name="Kato S."/>
            <person name="Takaki Y."/>
            <person name="Miyazaki M."/>
            <person name="Miyata M."/>
            <person name="Ogawara M."/>
            <person name="Saito Y."/>
            <person name="Sakai S."/>
            <person name="Tahara Y.O."/>
            <person name="Takano Y."/>
            <person name="Tasumi E."/>
            <person name="Uematsu K."/>
            <person name="Yoshimura T."/>
            <person name="Itoh T."/>
            <person name="Ohkuma M."/>
            <person name="Takai K."/>
        </authorList>
    </citation>
    <scope>NUCLEOTIDE SEQUENCE [LARGE SCALE GENOMIC DNA]</scope>
    <source>
        <strain evidence="2 3">MK-D1</strain>
    </source>
</reference>
<name>A0A5B9DDB9_9ARCH</name>
<reference evidence="2 3" key="1">
    <citation type="journal article" date="2020" name="Nature">
        <title>Isolation of an archaeon at the prokaryote-eukaryote interface.</title>
        <authorList>
            <person name="Imachi H."/>
            <person name="Nobu M.K."/>
            <person name="Nakahara N."/>
            <person name="Morono Y."/>
            <person name="Ogawara M."/>
            <person name="Takaki Y."/>
            <person name="Takano Y."/>
            <person name="Uematsu K."/>
            <person name="Ikuta T."/>
            <person name="Ito M."/>
            <person name="Matsui Y."/>
            <person name="Miyazaki M."/>
            <person name="Murata K."/>
            <person name="Saito Y."/>
            <person name="Sakai S."/>
            <person name="Song C."/>
            <person name="Tasumi E."/>
            <person name="Yamanaka Y."/>
            <person name="Yamaguchi T."/>
            <person name="Kamagata Y."/>
            <person name="Tamaki H."/>
            <person name="Takai K."/>
        </authorList>
    </citation>
    <scope>NUCLEOTIDE SEQUENCE [LARGE SCALE GENOMIC DNA]</scope>
    <source>
        <strain evidence="2 3">MK-D1</strain>
    </source>
</reference>
<accession>A0A5B9DDB9</accession>
<dbReference type="RefSeq" id="WP_147663702.1">
    <property type="nucleotide sequence ID" value="NZ_CP042905.2"/>
</dbReference>
<dbReference type="KEGG" id="psyt:DSAG12_02600"/>